<name>A0A1Y2G7F5_9BASI</name>
<proteinExistence type="predicted"/>
<organism evidence="2 3">
    <name type="scientific">Leucosporidium creatinivorum</name>
    <dbReference type="NCBI Taxonomy" id="106004"/>
    <lineage>
        <taxon>Eukaryota</taxon>
        <taxon>Fungi</taxon>
        <taxon>Dikarya</taxon>
        <taxon>Basidiomycota</taxon>
        <taxon>Pucciniomycotina</taxon>
        <taxon>Microbotryomycetes</taxon>
        <taxon>Leucosporidiales</taxon>
        <taxon>Leucosporidium</taxon>
    </lineage>
</organism>
<dbReference type="AlphaFoldDB" id="A0A1Y2G7F5"/>
<keyword evidence="3" id="KW-1185">Reference proteome</keyword>
<dbReference type="Proteomes" id="UP000193467">
    <property type="component" value="Unassembled WGS sequence"/>
</dbReference>
<sequence length="386" mass="43374">MDGLLEAEARSPPLPKLDGQAPKTLPSLPTEILQRIIQLALPRLSYKTFRERYDVLLILCRVNKLWASLAREELWRHLGLIDRQTAQILLSVLPIAEAGGPTIRSLRLLFSSDDWEAHRLQSSQAEALMAASPRLRVLHIVTAQEPHASLDWESLSAVLRDLEDLTLDFTTLILRPPESILPGPRLRRLTLAFPPEPTFVATLLSSVDFPNLNALVVLIGREFRCAEDLVTLGKVLVDYSARLKAFTFAFASAARHTKLEDAVWSSFTNLLTLALDYDSPFVDILPLLSAPVVGLRLRPPYSYDERFSLHSSFHVLINAMSSSPKVLDTLERIVIPSREEWMVEHDEAARCSLAEICLGRGIELVEKPNDALDDYIEYVEDALDAW</sequence>
<reference evidence="2 3" key="1">
    <citation type="submission" date="2016-07" db="EMBL/GenBank/DDBJ databases">
        <title>Pervasive Adenine N6-methylation of Active Genes in Fungi.</title>
        <authorList>
            <consortium name="DOE Joint Genome Institute"/>
            <person name="Mondo S.J."/>
            <person name="Dannebaum R.O."/>
            <person name="Kuo R.C."/>
            <person name="Labutti K."/>
            <person name="Haridas S."/>
            <person name="Kuo A."/>
            <person name="Salamov A."/>
            <person name="Ahrendt S.R."/>
            <person name="Lipzen A."/>
            <person name="Sullivan W."/>
            <person name="Andreopoulos W.B."/>
            <person name="Clum A."/>
            <person name="Lindquist E."/>
            <person name="Daum C."/>
            <person name="Ramamoorthy G.K."/>
            <person name="Gryganskyi A."/>
            <person name="Culley D."/>
            <person name="Magnuson J.K."/>
            <person name="James T.Y."/>
            <person name="O'Malley M.A."/>
            <person name="Stajich J.E."/>
            <person name="Spatafora J.W."/>
            <person name="Visel A."/>
            <person name="Grigoriev I.V."/>
        </authorList>
    </citation>
    <scope>NUCLEOTIDE SEQUENCE [LARGE SCALE GENOMIC DNA]</scope>
    <source>
        <strain evidence="2 3">62-1032</strain>
    </source>
</reference>
<dbReference type="InterPro" id="IPR001810">
    <property type="entry name" value="F-box_dom"/>
</dbReference>
<dbReference type="Pfam" id="PF12937">
    <property type="entry name" value="F-box-like"/>
    <property type="match status" value="1"/>
</dbReference>
<protein>
    <recommendedName>
        <fullName evidence="1">F-box domain-containing protein</fullName>
    </recommendedName>
</protein>
<dbReference type="InParanoid" id="A0A1Y2G7F5"/>
<gene>
    <name evidence="2" type="ORF">BCR35DRAFT_297934</name>
</gene>
<dbReference type="OrthoDB" id="2526052at2759"/>
<feature type="domain" description="F-box" evidence="1">
    <location>
        <begin position="26"/>
        <end position="78"/>
    </location>
</feature>
<evidence type="ECO:0000313" key="2">
    <source>
        <dbReference type="EMBL" id="ORY92498.1"/>
    </source>
</evidence>
<evidence type="ECO:0000313" key="3">
    <source>
        <dbReference type="Proteomes" id="UP000193467"/>
    </source>
</evidence>
<comment type="caution">
    <text evidence="2">The sequence shown here is derived from an EMBL/GenBank/DDBJ whole genome shotgun (WGS) entry which is preliminary data.</text>
</comment>
<accession>A0A1Y2G7F5</accession>
<dbReference type="EMBL" id="MCGR01000001">
    <property type="protein sequence ID" value="ORY92498.1"/>
    <property type="molecule type" value="Genomic_DNA"/>
</dbReference>
<evidence type="ECO:0000259" key="1">
    <source>
        <dbReference type="Pfam" id="PF12937"/>
    </source>
</evidence>